<organism evidence="16 17">
    <name type="scientific">Argiope bruennichi</name>
    <name type="common">Wasp spider</name>
    <name type="synonym">Aranea bruennichi</name>
    <dbReference type="NCBI Taxonomy" id="94029"/>
    <lineage>
        <taxon>Eukaryota</taxon>
        <taxon>Metazoa</taxon>
        <taxon>Ecdysozoa</taxon>
        <taxon>Arthropoda</taxon>
        <taxon>Chelicerata</taxon>
        <taxon>Arachnida</taxon>
        <taxon>Araneae</taxon>
        <taxon>Araneomorphae</taxon>
        <taxon>Entelegynae</taxon>
        <taxon>Araneoidea</taxon>
        <taxon>Araneidae</taxon>
        <taxon>Argiope</taxon>
    </lineage>
</organism>
<feature type="region of interest" description="Disordered" evidence="15">
    <location>
        <begin position="680"/>
        <end position="699"/>
    </location>
</feature>
<evidence type="ECO:0000256" key="4">
    <source>
        <dbReference type="ARBA" id="ARBA00004406"/>
    </source>
</evidence>
<dbReference type="PRINTS" id="PR00385">
    <property type="entry name" value="P450"/>
</dbReference>
<dbReference type="AlphaFoldDB" id="A0A8T0E0Q0"/>
<evidence type="ECO:0000256" key="8">
    <source>
        <dbReference type="ARBA" id="ARBA00022824"/>
    </source>
</evidence>
<dbReference type="CDD" id="cd20628">
    <property type="entry name" value="CYP4"/>
    <property type="match status" value="2"/>
</dbReference>
<evidence type="ECO:0000256" key="6">
    <source>
        <dbReference type="ARBA" id="ARBA00022617"/>
    </source>
</evidence>
<dbReference type="PRINTS" id="PR00463">
    <property type="entry name" value="EP450I"/>
</dbReference>
<proteinExistence type="inferred from homology"/>
<dbReference type="Proteomes" id="UP000807504">
    <property type="component" value="Unassembled WGS sequence"/>
</dbReference>
<dbReference type="InterPro" id="IPR050196">
    <property type="entry name" value="Cytochrome_P450_Monoox"/>
</dbReference>
<keyword evidence="10" id="KW-0560">Oxidoreductase</keyword>
<keyword evidence="7 14" id="KW-0479">Metal-binding</keyword>
<comment type="caution">
    <text evidence="16">The sequence shown here is derived from an EMBL/GenBank/DDBJ whole genome shotgun (WGS) entry which is preliminary data.</text>
</comment>
<dbReference type="InterPro" id="IPR017972">
    <property type="entry name" value="Cyt_P450_CS"/>
</dbReference>
<gene>
    <name evidence="16" type="ORF">HNY73_021948</name>
</gene>
<evidence type="ECO:0000256" key="1">
    <source>
        <dbReference type="ARBA" id="ARBA00001971"/>
    </source>
</evidence>
<comment type="similarity">
    <text evidence="5">Belongs to the cytochrome P450 family.</text>
</comment>
<feature type="binding site" description="axial binding residue" evidence="14">
    <location>
        <position position="875"/>
    </location>
    <ligand>
        <name>heme</name>
        <dbReference type="ChEBI" id="CHEBI:30413"/>
    </ligand>
    <ligandPart>
        <name>Fe</name>
        <dbReference type="ChEBI" id="CHEBI:18248"/>
    </ligandPart>
</feature>
<comment type="cofactor">
    <cofactor evidence="1 14">
        <name>heme</name>
        <dbReference type="ChEBI" id="CHEBI:30413"/>
    </cofactor>
</comment>
<evidence type="ECO:0000256" key="10">
    <source>
        <dbReference type="ARBA" id="ARBA00023002"/>
    </source>
</evidence>
<dbReference type="SUPFAM" id="SSF48264">
    <property type="entry name" value="Cytochrome P450"/>
    <property type="match status" value="2"/>
</dbReference>
<dbReference type="PROSITE" id="PS00086">
    <property type="entry name" value="CYTOCHROME_P450"/>
    <property type="match status" value="2"/>
</dbReference>
<evidence type="ECO:0000256" key="12">
    <source>
        <dbReference type="ARBA" id="ARBA00023033"/>
    </source>
</evidence>
<dbReference type="InterPro" id="IPR036396">
    <property type="entry name" value="Cyt_P450_sf"/>
</dbReference>
<dbReference type="GO" id="GO:0020037">
    <property type="term" value="F:heme binding"/>
    <property type="evidence" value="ECO:0007669"/>
    <property type="project" value="InterPro"/>
</dbReference>
<accession>A0A8T0E0Q0</accession>
<sequence>MLVFALLIILIIFCIQLFFRKETRLCHLKKLPGIRPQFLIGNIAWILKLYAREGKFHPGVYIIERIIGTNLLFQKQGLHCFWVGFNPIISVFSPQLLEIVLSSNISLEKSFEYVFLEKWLGRGLLTSTGPKWRTRRKLLTPSFHFRILEDFLPTFNDQSLILVKKLQSLQHKEYVDILPPVILCTLDIVCETVMGAQIGAQKGENIEYVTAIHNLADFFNQRTIRPWLWYDALFSLTSSGRGFDRDLKILHGFTEKVIREKKQERLSSKTSAENEEEENEFQSKKRKAFMDLLLDLHLDGQQLSEQDIQEEVDTFMFEGHDTTAMGIAFALYSIGLNPKIQERVHEELDNIFGNDVERHITMDDVRNMKYLECVLKESQRLYPSVPLIGRKLNEDINYNGMFIPRDTELHCNIISVHRRDDIYPNPEVFDPERFQPENSLDRHPYAFIPFSAGPRNCIGNIAWVLKLYAKAGKYHPGVYIIERVLGTNILFQKYGFHCFWFGPNPVISIFSPELLEIVLSSNVSLEKSFEYRFLERWLGRGLLTSTGPKWRARRKLLTPSFHFKILEDFLPTFNDQSLILVKKLQSLQHEDYVDIQPPVILCTLDIVCETVMGAQIGAQKGENIEYVTAIHNLAGFFNQRTIRPWLWYDALFSLTSSGRGFDRDLKILHGFTEKVIREKKQERLSQNTSPQNEEKENEFQSKKRKAFMDLLLDLHLDGQQLSEQDIQEEVDTFMFEGHDTTAMGIIFALYSIGLNPKIQERVHEELDTVFGNDLERHVTMDDVRNMKYLECVLKESQRLFPSVPIIGRKLNEDINYNGMFIPRDTELHCNIISVHRRDDIYPNPEVFDPERFQPENSLDRHPYAFIPFSAGPRNCIGQKFALLEEKVVVSNILRHFKVISLDPRDKFHMKVEFTLRPAQPVRLKFISRR</sequence>
<keyword evidence="9" id="KW-0492">Microsome</keyword>
<keyword evidence="6 14" id="KW-0349">Heme</keyword>
<dbReference type="Gene3D" id="1.10.630.10">
    <property type="entry name" value="Cytochrome P450"/>
    <property type="match status" value="2"/>
</dbReference>
<evidence type="ECO:0000256" key="9">
    <source>
        <dbReference type="ARBA" id="ARBA00022848"/>
    </source>
</evidence>
<dbReference type="GO" id="GO:0016705">
    <property type="term" value="F:oxidoreductase activity, acting on paired donors, with incorporation or reduction of molecular oxygen"/>
    <property type="evidence" value="ECO:0007669"/>
    <property type="project" value="InterPro"/>
</dbReference>
<dbReference type="PANTHER" id="PTHR24291">
    <property type="entry name" value="CYTOCHROME P450 FAMILY 4"/>
    <property type="match status" value="1"/>
</dbReference>
<dbReference type="GO" id="GO:0005789">
    <property type="term" value="C:endoplasmic reticulum membrane"/>
    <property type="evidence" value="ECO:0007669"/>
    <property type="project" value="UniProtKB-SubCell"/>
</dbReference>
<evidence type="ECO:0000256" key="13">
    <source>
        <dbReference type="ARBA" id="ARBA00023136"/>
    </source>
</evidence>
<protein>
    <submittedName>
        <fullName evidence="16">Cytochrome P450 4C1 like protein</fullName>
    </submittedName>
</protein>
<evidence type="ECO:0000256" key="11">
    <source>
        <dbReference type="ARBA" id="ARBA00023004"/>
    </source>
</evidence>
<evidence type="ECO:0000256" key="15">
    <source>
        <dbReference type="SAM" id="MobiDB-lite"/>
    </source>
</evidence>
<evidence type="ECO:0000256" key="2">
    <source>
        <dbReference type="ARBA" id="ARBA00003690"/>
    </source>
</evidence>
<evidence type="ECO:0000256" key="5">
    <source>
        <dbReference type="ARBA" id="ARBA00010617"/>
    </source>
</evidence>
<keyword evidence="17" id="KW-1185">Reference proteome</keyword>
<evidence type="ECO:0000313" key="16">
    <source>
        <dbReference type="EMBL" id="KAF8763809.1"/>
    </source>
</evidence>
<evidence type="ECO:0000256" key="14">
    <source>
        <dbReference type="PIRSR" id="PIRSR602401-1"/>
    </source>
</evidence>
<dbReference type="InterPro" id="IPR002401">
    <property type="entry name" value="Cyt_P450_E_grp-I"/>
</dbReference>
<keyword evidence="11 14" id="KW-0408">Iron</keyword>
<reference evidence="16" key="2">
    <citation type="submission" date="2020-06" db="EMBL/GenBank/DDBJ databases">
        <authorList>
            <person name="Sheffer M."/>
        </authorList>
    </citation>
    <scope>NUCLEOTIDE SEQUENCE</scope>
</reference>
<evidence type="ECO:0000313" key="17">
    <source>
        <dbReference type="Proteomes" id="UP000807504"/>
    </source>
</evidence>
<dbReference type="PANTHER" id="PTHR24291:SF189">
    <property type="entry name" value="CYTOCHROME P450 4C3-RELATED"/>
    <property type="match status" value="1"/>
</dbReference>
<comment type="function">
    <text evidence="2">May be involved in the metabolism of insect hormones and in the breakdown of synthetic insecticides.</text>
</comment>
<dbReference type="InterPro" id="IPR001128">
    <property type="entry name" value="Cyt_P450"/>
</dbReference>
<name>A0A8T0E0Q0_ARGBR</name>
<dbReference type="GO" id="GO:0004497">
    <property type="term" value="F:monooxygenase activity"/>
    <property type="evidence" value="ECO:0007669"/>
    <property type="project" value="UniProtKB-KW"/>
</dbReference>
<comment type="subcellular location">
    <subcellularLocation>
        <location evidence="4">Endoplasmic reticulum membrane</location>
        <topology evidence="4">Peripheral membrane protein</topology>
    </subcellularLocation>
    <subcellularLocation>
        <location evidence="3">Microsome membrane</location>
        <topology evidence="3">Peripheral membrane protein</topology>
    </subcellularLocation>
</comment>
<dbReference type="Pfam" id="PF00067">
    <property type="entry name" value="p450"/>
    <property type="match status" value="2"/>
</dbReference>
<dbReference type="EMBL" id="JABXBU010002231">
    <property type="protein sequence ID" value="KAF8763809.1"/>
    <property type="molecule type" value="Genomic_DNA"/>
</dbReference>
<reference evidence="16" key="1">
    <citation type="journal article" date="2020" name="bioRxiv">
        <title>Chromosome-level reference genome of the European wasp spider Argiope bruennichi: a resource for studies on range expansion and evolutionary adaptation.</title>
        <authorList>
            <person name="Sheffer M.M."/>
            <person name="Hoppe A."/>
            <person name="Krehenwinkel H."/>
            <person name="Uhl G."/>
            <person name="Kuss A.W."/>
            <person name="Jensen L."/>
            <person name="Jensen C."/>
            <person name="Gillespie R.G."/>
            <person name="Hoff K.J."/>
            <person name="Prost S."/>
        </authorList>
    </citation>
    <scope>NUCLEOTIDE SEQUENCE</scope>
</reference>
<dbReference type="FunFam" id="1.10.630.10:FF:000035">
    <property type="entry name" value="CYtochrome P450 family"/>
    <property type="match status" value="2"/>
</dbReference>
<evidence type="ECO:0000256" key="3">
    <source>
        <dbReference type="ARBA" id="ARBA00004174"/>
    </source>
</evidence>
<dbReference type="GO" id="GO:0005506">
    <property type="term" value="F:iron ion binding"/>
    <property type="evidence" value="ECO:0007669"/>
    <property type="project" value="InterPro"/>
</dbReference>
<keyword evidence="8" id="KW-0256">Endoplasmic reticulum</keyword>
<keyword evidence="12" id="KW-0503">Monooxygenase</keyword>
<keyword evidence="13" id="KW-0472">Membrane</keyword>
<evidence type="ECO:0000256" key="7">
    <source>
        <dbReference type="ARBA" id="ARBA00022723"/>
    </source>
</evidence>